<sequence>MKRNFNFIIFIITNIISSLGDYIYDIGIIIYLYKITGSSIVIGGYFIFQFIPSLFFVPIIGTLIDKINNKFILFTSNIIRAVILIILLFNISKIPIFLASIILGINDELNRATNNTILPKIINTDEITKANSFLSVSDSITMIIGPIIATLLLNGFGIKGSIVINSISFIIAAILVLTLKVHKNISIVIKNNFYKEVKLGIKFIFTDLFIRKIIYIWGLLLMGVGISSSLIIVFISKNMNLRPDMYGWITAAEGVGIIISSSIIIKKKFIDTKKLIKYGLLILGVGTLCVSLTSNQYILLSSYVLIGIGAGSAPNGIRSMIQKNVEQTMLGRVFTSVRFIVTNLRTLSITIFSILAENLNLRIIFIIAAIFIFLACFISNHLIIESAKEK</sequence>
<keyword evidence="4 7" id="KW-0812">Transmembrane</keyword>
<dbReference type="InterPro" id="IPR036259">
    <property type="entry name" value="MFS_trans_sf"/>
</dbReference>
<reference evidence="9 10" key="1">
    <citation type="submission" date="2018-07" db="EMBL/GenBank/DDBJ databases">
        <title>Anaerosacharophilus polymeroproducens gen. nov. sp. nov., an anaerobic bacterium isolated from salt field.</title>
        <authorList>
            <person name="Kim W."/>
            <person name="Yang S.-H."/>
            <person name="Oh J."/>
            <person name="Lee J.-H."/>
            <person name="Kwon K.K."/>
        </authorList>
    </citation>
    <scope>NUCLEOTIDE SEQUENCE [LARGE SCALE GENOMIC DNA]</scope>
    <source>
        <strain evidence="9 10">MCWD5</strain>
    </source>
</reference>
<evidence type="ECO:0000256" key="4">
    <source>
        <dbReference type="ARBA" id="ARBA00022692"/>
    </source>
</evidence>
<gene>
    <name evidence="9" type="ORF">DWV06_06995</name>
</gene>
<proteinExistence type="predicted"/>
<name>A0A371AWZ6_9FIRM</name>
<feature type="transmembrane region" description="Helical" evidence="7">
    <location>
        <begin position="246"/>
        <end position="265"/>
    </location>
</feature>
<organism evidence="9 10">
    <name type="scientific">Anaerosacchariphilus polymeriproducens</name>
    <dbReference type="NCBI Taxonomy" id="1812858"/>
    <lineage>
        <taxon>Bacteria</taxon>
        <taxon>Bacillati</taxon>
        <taxon>Bacillota</taxon>
        <taxon>Clostridia</taxon>
        <taxon>Lachnospirales</taxon>
        <taxon>Lachnospiraceae</taxon>
        <taxon>Anaerosacchariphilus</taxon>
    </lineage>
</organism>
<evidence type="ECO:0000259" key="8">
    <source>
        <dbReference type="PROSITE" id="PS50850"/>
    </source>
</evidence>
<feature type="transmembrane region" description="Helical" evidence="7">
    <location>
        <begin position="213"/>
        <end position="234"/>
    </location>
</feature>
<dbReference type="InterPro" id="IPR022324">
    <property type="entry name" value="Bacilysin_exporter_BacE_put"/>
</dbReference>
<dbReference type="SUPFAM" id="SSF103473">
    <property type="entry name" value="MFS general substrate transporter"/>
    <property type="match status" value="1"/>
</dbReference>
<dbReference type="PROSITE" id="PS50850">
    <property type="entry name" value="MFS"/>
    <property type="match status" value="1"/>
</dbReference>
<keyword evidence="10" id="KW-1185">Reference proteome</keyword>
<feature type="transmembrane region" description="Helical" evidence="7">
    <location>
        <begin position="7"/>
        <end position="33"/>
    </location>
</feature>
<feature type="transmembrane region" description="Helical" evidence="7">
    <location>
        <begin position="300"/>
        <end position="317"/>
    </location>
</feature>
<dbReference type="AlphaFoldDB" id="A0A371AWZ6"/>
<feature type="transmembrane region" description="Helical" evidence="7">
    <location>
        <begin position="362"/>
        <end position="384"/>
    </location>
</feature>
<evidence type="ECO:0000313" key="9">
    <source>
        <dbReference type="EMBL" id="RDU24032.1"/>
    </source>
</evidence>
<dbReference type="Proteomes" id="UP000255036">
    <property type="component" value="Unassembled WGS sequence"/>
</dbReference>
<feature type="domain" description="Major facilitator superfamily (MFS) profile" evidence="8">
    <location>
        <begin position="1"/>
        <end position="184"/>
    </location>
</feature>
<dbReference type="PRINTS" id="PR01988">
    <property type="entry name" value="EXPORTERBACE"/>
</dbReference>
<keyword evidence="6 7" id="KW-0472">Membrane</keyword>
<evidence type="ECO:0000256" key="7">
    <source>
        <dbReference type="SAM" id="Phobius"/>
    </source>
</evidence>
<dbReference type="Gene3D" id="1.20.1250.20">
    <property type="entry name" value="MFS general substrate transporter like domains"/>
    <property type="match status" value="1"/>
</dbReference>
<feature type="transmembrane region" description="Helical" evidence="7">
    <location>
        <begin position="277"/>
        <end position="294"/>
    </location>
</feature>
<dbReference type="Pfam" id="PF07690">
    <property type="entry name" value="MFS_1"/>
    <property type="match status" value="1"/>
</dbReference>
<keyword evidence="5 7" id="KW-1133">Transmembrane helix</keyword>
<feature type="transmembrane region" description="Helical" evidence="7">
    <location>
        <begin position="337"/>
        <end position="356"/>
    </location>
</feature>
<protein>
    <submittedName>
        <fullName evidence="9">MFS transporter</fullName>
    </submittedName>
</protein>
<evidence type="ECO:0000256" key="3">
    <source>
        <dbReference type="ARBA" id="ARBA00022475"/>
    </source>
</evidence>
<dbReference type="RefSeq" id="WP_115481465.1">
    <property type="nucleotide sequence ID" value="NZ_QRCT01000016.1"/>
</dbReference>
<dbReference type="OrthoDB" id="2156306at2"/>
<comment type="subcellular location">
    <subcellularLocation>
        <location evidence="1">Cell membrane</location>
        <topology evidence="1">Multi-pass membrane protein</topology>
    </subcellularLocation>
</comment>
<evidence type="ECO:0000256" key="5">
    <source>
        <dbReference type="ARBA" id="ARBA00022989"/>
    </source>
</evidence>
<comment type="caution">
    <text evidence="9">The sequence shown here is derived from an EMBL/GenBank/DDBJ whole genome shotgun (WGS) entry which is preliminary data.</text>
</comment>
<dbReference type="CDD" id="cd06173">
    <property type="entry name" value="MFS_MefA_like"/>
    <property type="match status" value="1"/>
</dbReference>
<evidence type="ECO:0000256" key="6">
    <source>
        <dbReference type="ARBA" id="ARBA00023136"/>
    </source>
</evidence>
<evidence type="ECO:0000256" key="2">
    <source>
        <dbReference type="ARBA" id="ARBA00022448"/>
    </source>
</evidence>
<dbReference type="GO" id="GO:0005886">
    <property type="term" value="C:plasma membrane"/>
    <property type="evidence" value="ECO:0007669"/>
    <property type="project" value="UniProtKB-SubCell"/>
</dbReference>
<dbReference type="PANTHER" id="PTHR43266:SF2">
    <property type="entry name" value="MAJOR FACILITATOR SUPERFAMILY (MFS) PROFILE DOMAIN-CONTAINING PROTEIN"/>
    <property type="match status" value="1"/>
</dbReference>
<keyword evidence="3" id="KW-1003">Cell membrane</keyword>
<dbReference type="InterPro" id="IPR011701">
    <property type="entry name" value="MFS"/>
</dbReference>
<keyword evidence="2" id="KW-0813">Transport</keyword>
<dbReference type="PANTHER" id="PTHR43266">
    <property type="entry name" value="MACROLIDE-EFFLUX PROTEIN"/>
    <property type="match status" value="1"/>
</dbReference>
<dbReference type="InterPro" id="IPR020846">
    <property type="entry name" value="MFS_dom"/>
</dbReference>
<accession>A0A371AWZ6</accession>
<feature type="transmembrane region" description="Helical" evidence="7">
    <location>
        <begin position="81"/>
        <end position="105"/>
    </location>
</feature>
<dbReference type="GO" id="GO:0022857">
    <property type="term" value="F:transmembrane transporter activity"/>
    <property type="evidence" value="ECO:0007669"/>
    <property type="project" value="InterPro"/>
</dbReference>
<evidence type="ECO:0000313" key="10">
    <source>
        <dbReference type="Proteomes" id="UP000255036"/>
    </source>
</evidence>
<evidence type="ECO:0000256" key="1">
    <source>
        <dbReference type="ARBA" id="ARBA00004651"/>
    </source>
</evidence>
<dbReference type="EMBL" id="QRCT01000016">
    <property type="protein sequence ID" value="RDU24032.1"/>
    <property type="molecule type" value="Genomic_DNA"/>
</dbReference>
<feature type="transmembrane region" description="Helical" evidence="7">
    <location>
        <begin position="39"/>
        <end position="60"/>
    </location>
</feature>
<feature type="transmembrane region" description="Helical" evidence="7">
    <location>
        <begin position="162"/>
        <end position="181"/>
    </location>
</feature>